<organism evidence="3 4">
    <name type="scientific">Coccomyxa subellipsoidea (strain C-169)</name>
    <name type="common">Green microalga</name>
    <dbReference type="NCBI Taxonomy" id="574566"/>
    <lineage>
        <taxon>Eukaryota</taxon>
        <taxon>Viridiplantae</taxon>
        <taxon>Chlorophyta</taxon>
        <taxon>core chlorophytes</taxon>
        <taxon>Trebouxiophyceae</taxon>
        <taxon>Trebouxiophyceae incertae sedis</taxon>
        <taxon>Coccomyxaceae</taxon>
        <taxon>Coccomyxa</taxon>
        <taxon>Coccomyxa subellipsoidea</taxon>
    </lineage>
</organism>
<evidence type="ECO:0000313" key="3">
    <source>
        <dbReference type="EMBL" id="EIE24110.1"/>
    </source>
</evidence>
<reference evidence="3 4" key="1">
    <citation type="journal article" date="2012" name="Genome Biol.">
        <title>The genome of the polar eukaryotic microalga coccomyxa subellipsoidea reveals traits of cold adaptation.</title>
        <authorList>
            <person name="Blanc G."/>
            <person name="Agarkova I."/>
            <person name="Grimwood J."/>
            <person name="Kuo A."/>
            <person name="Brueggeman A."/>
            <person name="Dunigan D."/>
            <person name="Gurnon J."/>
            <person name="Ladunga I."/>
            <person name="Lindquist E."/>
            <person name="Lucas S."/>
            <person name="Pangilinan J."/>
            <person name="Proschold T."/>
            <person name="Salamov A."/>
            <person name="Schmutz J."/>
            <person name="Weeks D."/>
            <person name="Yamada T."/>
            <person name="Claverie J.M."/>
            <person name="Grigoriev I."/>
            <person name="Van Etten J."/>
            <person name="Lomsadze A."/>
            <person name="Borodovsky M."/>
        </authorList>
    </citation>
    <scope>NUCLEOTIDE SEQUENCE [LARGE SCALE GENOMIC DNA]</scope>
    <source>
        <strain evidence="3 4">C-169</strain>
    </source>
</reference>
<evidence type="ECO:0000313" key="4">
    <source>
        <dbReference type="Proteomes" id="UP000007264"/>
    </source>
</evidence>
<proteinExistence type="predicted"/>
<dbReference type="InterPro" id="IPR036047">
    <property type="entry name" value="F-box-like_dom_sf"/>
</dbReference>
<dbReference type="eggNOG" id="KOG2997">
    <property type="taxonomic scope" value="Eukaryota"/>
</dbReference>
<dbReference type="Gene3D" id="1.20.1280.50">
    <property type="match status" value="1"/>
</dbReference>
<dbReference type="GO" id="GO:0019005">
    <property type="term" value="C:SCF ubiquitin ligase complex"/>
    <property type="evidence" value="ECO:0007669"/>
    <property type="project" value="TreeGrafter"/>
</dbReference>
<dbReference type="GeneID" id="17042108"/>
<dbReference type="PANTHER" id="PTHR12874:SF9">
    <property type="entry name" value="F-BOX ONLY PROTEIN 48"/>
    <property type="match status" value="1"/>
</dbReference>
<accession>I0Z0E1</accession>
<dbReference type="STRING" id="574566.I0Z0E1"/>
<dbReference type="OrthoDB" id="2117972at2759"/>
<keyword evidence="4" id="KW-1185">Reference proteome</keyword>
<dbReference type="KEGG" id="csl:COCSUDRAFT_32976"/>
<dbReference type="AlphaFoldDB" id="I0Z0E1"/>
<evidence type="ECO:0000259" key="2">
    <source>
        <dbReference type="PROSITE" id="PS50181"/>
    </source>
</evidence>
<dbReference type="SUPFAM" id="SSF81383">
    <property type="entry name" value="F-box domain"/>
    <property type="match status" value="1"/>
</dbReference>
<keyword evidence="1" id="KW-0833">Ubl conjugation pathway</keyword>
<protein>
    <recommendedName>
        <fullName evidence="2">F-box domain-containing protein</fullName>
    </recommendedName>
</protein>
<dbReference type="Proteomes" id="UP000007264">
    <property type="component" value="Unassembled WGS sequence"/>
</dbReference>
<dbReference type="InterPro" id="IPR045464">
    <property type="entry name" value="Hrt3/FBXO9_C"/>
</dbReference>
<dbReference type="Pfam" id="PF12937">
    <property type="entry name" value="F-box-like"/>
    <property type="match status" value="1"/>
</dbReference>
<dbReference type="InterPro" id="IPR001810">
    <property type="entry name" value="F-box_dom"/>
</dbReference>
<dbReference type="GO" id="GO:0031146">
    <property type="term" value="P:SCF-dependent proteasomal ubiquitin-dependent protein catabolic process"/>
    <property type="evidence" value="ECO:0007669"/>
    <property type="project" value="TreeGrafter"/>
</dbReference>
<sequence length="311" mass="36055">MPPGPSAAWSPDAPSPFLTSWRPWMTMYGLRLRQSSKQVAELSLLQTKLPEEILTQILSKLPSLSLGLAQCVCKQFRSLCCTDTLWRPACVEAFWQEFSRELAPVASIHTLVRSQYRGSWHKMFMERPHLRFDGLYVSRNTYIRTGIVEWRVKNPVHLVCYYRYFRFFPDGTLLYRTSPEVPVQVQRSMRLVRNRMEEGVHRGRYLLRKDNLFTSLPLGNTAGTEIRTRLRLRSTCRGGNNRLDVDKIMSFDRGSDSGVPMLNHAEGEEEEEEGGRQYKRGLAPYTFVAWEHMQDSVLNLPVHKMDFYVAG</sequence>
<dbReference type="PROSITE" id="PS50181">
    <property type="entry name" value="FBOX"/>
    <property type="match status" value="1"/>
</dbReference>
<dbReference type="SMART" id="SM00256">
    <property type="entry name" value="FBOX"/>
    <property type="match status" value="1"/>
</dbReference>
<comment type="caution">
    <text evidence="3">The sequence shown here is derived from an EMBL/GenBank/DDBJ whole genome shotgun (WGS) entry which is preliminary data.</text>
</comment>
<dbReference type="RefSeq" id="XP_005648654.1">
    <property type="nucleotide sequence ID" value="XM_005648597.1"/>
</dbReference>
<name>I0Z0E1_COCSC</name>
<evidence type="ECO:0000256" key="1">
    <source>
        <dbReference type="ARBA" id="ARBA00022786"/>
    </source>
</evidence>
<dbReference type="Pfam" id="PF19270">
    <property type="entry name" value="FBO_C"/>
    <property type="match status" value="1"/>
</dbReference>
<feature type="domain" description="F-box" evidence="2">
    <location>
        <begin position="43"/>
        <end position="89"/>
    </location>
</feature>
<dbReference type="PANTHER" id="PTHR12874">
    <property type="entry name" value="F-BOX ONLY PROTEIN 48-RELATED"/>
    <property type="match status" value="1"/>
</dbReference>
<dbReference type="EMBL" id="AGSI01000006">
    <property type="protein sequence ID" value="EIE24110.1"/>
    <property type="molecule type" value="Genomic_DNA"/>
</dbReference>
<dbReference type="GO" id="GO:0005737">
    <property type="term" value="C:cytoplasm"/>
    <property type="evidence" value="ECO:0007669"/>
    <property type="project" value="TreeGrafter"/>
</dbReference>
<gene>
    <name evidence="3" type="ORF">COCSUDRAFT_32976</name>
</gene>